<reference evidence="2" key="1">
    <citation type="submission" date="2020-05" db="EMBL/GenBank/DDBJ databases">
        <authorList>
            <person name="Chiriac C."/>
            <person name="Salcher M."/>
            <person name="Ghai R."/>
            <person name="Kavagutti S V."/>
        </authorList>
    </citation>
    <scope>NUCLEOTIDE SEQUENCE</scope>
</reference>
<dbReference type="EMBL" id="LR796830">
    <property type="protein sequence ID" value="CAB4168567.1"/>
    <property type="molecule type" value="Genomic_DNA"/>
</dbReference>
<dbReference type="EMBL" id="LR797235">
    <property type="protein sequence ID" value="CAB4195518.1"/>
    <property type="molecule type" value="Genomic_DNA"/>
</dbReference>
<evidence type="ECO:0000313" key="1">
    <source>
        <dbReference type="EMBL" id="CAB4168567.1"/>
    </source>
</evidence>
<protein>
    <submittedName>
        <fullName evidence="2">Uncharacterized protein</fullName>
    </submittedName>
</protein>
<sequence length="78" mass="8771">MIIENPKMINGYQLAQALGIPSTSVYMIEDTLYLQIEDEEKAFGIYTKHKPKEVVNFRAQALEKLAALGLTQEEISAL</sequence>
<gene>
    <name evidence="2" type="ORF">UFOVP1291_20</name>
    <name evidence="1" type="ORF">UFOVP892_6</name>
</gene>
<name>A0A6J5RPC7_9CAUD</name>
<accession>A0A6J5RPC7</accession>
<evidence type="ECO:0000313" key="2">
    <source>
        <dbReference type="EMBL" id="CAB4195518.1"/>
    </source>
</evidence>
<proteinExistence type="predicted"/>
<organism evidence="2">
    <name type="scientific">uncultured Caudovirales phage</name>
    <dbReference type="NCBI Taxonomy" id="2100421"/>
    <lineage>
        <taxon>Viruses</taxon>
        <taxon>Duplodnaviria</taxon>
        <taxon>Heunggongvirae</taxon>
        <taxon>Uroviricota</taxon>
        <taxon>Caudoviricetes</taxon>
        <taxon>Peduoviridae</taxon>
        <taxon>Maltschvirus</taxon>
        <taxon>Maltschvirus maltsch</taxon>
    </lineage>
</organism>